<keyword evidence="4" id="KW-1185">Reference proteome</keyword>
<evidence type="ECO:0000313" key="3">
    <source>
        <dbReference type="EMBL" id="KAK0642087.1"/>
    </source>
</evidence>
<evidence type="ECO:0000313" key="4">
    <source>
        <dbReference type="Proteomes" id="UP001174936"/>
    </source>
</evidence>
<dbReference type="PANTHER" id="PTHR43798">
    <property type="entry name" value="MONOACYLGLYCEROL LIPASE"/>
    <property type="match status" value="1"/>
</dbReference>
<dbReference type="GO" id="GO:0016020">
    <property type="term" value="C:membrane"/>
    <property type="evidence" value="ECO:0007669"/>
    <property type="project" value="TreeGrafter"/>
</dbReference>
<sequence>MATSTPPTETTPLNPPPSQPASESQEEEPFFLSLNPSQPTTLIFLHGVTSSHLEWAHILPLLPQYHLLVLDMPGHSRSSHLPGPYTIPRMADVAAGIIARHAHNGVAHVVGLSMGGFTALELARRYPELCTSVFATGAHPFEGTYAWLAARPRVVSGFMWVLYNLLPDALYWGMARWGGMRRHEELHAEMRRNSARFEVISGVYGSILDVGWEEFKQMDKVRTLVVAAEKGDDVRSAEGVARVWREEGVQERVGSRVAVVKGALHAWDLQFPELFAEGIRAWVEGGELPEGFEVVE</sequence>
<feature type="compositionally biased region" description="Low complexity" evidence="1">
    <location>
        <begin position="1"/>
        <end position="12"/>
    </location>
</feature>
<dbReference type="Gene3D" id="3.40.50.1820">
    <property type="entry name" value="alpha/beta hydrolase"/>
    <property type="match status" value="1"/>
</dbReference>
<feature type="domain" description="AB hydrolase-1" evidence="2">
    <location>
        <begin position="41"/>
        <end position="177"/>
    </location>
</feature>
<dbReference type="Proteomes" id="UP001174936">
    <property type="component" value="Unassembled WGS sequence"/>
</dbReference>
<gene>
    <name evidence="3" type="ORF">B0T16DRAFT_336514</name>
</gene>
<dbReference type="InterPro" id="IPR029058">
    <property type="entry name" value="AB_hydrolase_fold"/>
</dbReference>
<name>A0AA39XZA8_9PEZI</name>
<dbReference type="EMBL" id="JAULSV010000006">
    <property type="protein sequence ID" value="KAK0642087.1"/>
    <property type="molecule type" value="Genomic_DNA"/>
</dbReference>
<keyword evidence="3" id="KW-0378">Hydrolase</keyword>
<dbReference type="InterPro" id="IPR050266">
    <property type="entry name" value="AB_hydrolase_sf"/>
</dbReference>
<proteinExistence type="predicted"/>
<dbReference type="PANTHER" id="PTHR43798:SF33">
    <property type="entry name" value="HYDROLASE, PUTATIVE (AFU_ORTHOLOGUE AFUA_2G14860)-RELATED"/>
    <property type="match status" value="1"/>
</dbReference>
<dbReference type="Pfam" id="PF00561">
    <property type="entry name" value="Abhydrolase_1"/>
    <property type="match status" value="1"/>
</dbReference>
<dbReference type="AlphaFoldDB" id="A0AA39XZA8"/>
<feature type="region of interest" description="Disordered" evidence="1">
    <location>
        <begin position="1"/>
        <end position="31"/>
    </location>
</feature>
<evidence type="ECO:0000259" key="2">
    <source>
        <dbReference type="Pfam" id="PF00561"/>
    </source>
</evidence>
<accession>A0AA39XZA8</accession>
<comment type="caution">
    <text evidence="3">The sequence shown here is derived from an EMBL/GenBank/DDBJ whole genome shotgun (WGS) entry which is preliminary data.</text>
</comment>
<reference evidence="3" key="1">
    <citation type="submission" date="2023-06" db="EMBL/GenBank/DDBJ databases">
        <title>Genome-scale phylogeny and comparative genomics of the fungal order Sordariales.</title>
        <authorList>
            <consortium name="Lawrence Berkeley National Laboratory"/>
            <person name="Hensen N."/>
            <person name="Bonometti L."/>
            <person name="Westerberg I."/>
            <person name="Brannstrom I.O."/>
            <person name="Guillou S."/>
            <person name="Cros-Aarteil S."/>
            <person name="Calhoun S."/>
            <person name="Haridas S."/>
            <person name="Kuo A."/>
            <person name="Mondo S."/>
            <person name="Pangilinan J."/>
            <person name="Riley R."/>
            <person name="Labutti K."/>
            <person name="Andreopoulos B."/>
            <person name="Lipzen A."/>
            <person name="Chen C."/>
            <person name="Yanf M."/>
            <person name="Daum C."/>
            <person name="Ng V."/>
            <person name="Clum A."/>
            <person name="Steindorff A."/>
            <person name="Ohm R."/>
            <person name="Martin F."/>
            <person name="Silar P."/>
            <person name="Natvig D."/>
            <person name="Lalanne C."/>
            <person name="Gautier V."/>
            <person name="Ament-Velasquez S.L."/>
            <person name="Kruys A."/>
            <person name="Hutchinson M.I."/>
            <person name="Powell A.J."/>
            <person name="Barry K."/>
            <person name="Miller A.N."/>
            <person name="Grigoriev I.V."/>
            <person name="Debuchy R."/>
            <person name="Gladieux P."/>
            <person name="Thoren M.H."/>
            <person name="Johannesson H."/>
        </authorList>
    </citation>
    <scope>NUCLEOTIDE SEQUENCE</scope>
    <source>
        <strain evidence="3">SMH2532-1</strain>
    </source>
</reference>
<organism evidence="3 4">
    <name type="scientific">Cercophora newfieldiana</name>
    <dbReference type="NCBI Taxonomy" id="92897"/>
    <lineage>
        <taxon>Eukaryota</taxon>
        <taxon>Fungi</taxon>
        <taxon>Dikarya</taxon>
        <taxon>Ascomycota</taxon>
        <taxon>Pezizomycotina</taxon>
        <taxon>Sordariomycetes</taxon>
        <taxon>Sordariomycetidae</taxon>
        <taxon>Sordariales</taxon>
        <taxon>Lasiosphaeriaceae</taxon>
        <taxon>Cercophora</taxon>
    </lineage>
</organism>
<dbReference type="SUPFAM" id="SSF53474">
    <property type="entry name" value="alpha/beta-Hydrolases"/>
    <property type="match status" value="1"/>
</dbReference>
<dbReference type="GO" id="GO:0016787">
    <property type="term" value="F:hydrolase activity"/>
    <property type="evidence" value="ECO:0007669"/>
    <property type="project" value="UniProtKB-KW"/>
</dbReference>
<dbReference type="InterPro" id="IPR000073">
    <property type="entry name" value="AB_hydrolase_1"/>
</dbReference>
<protein>
    <submittedName>
        <fullName evidence="3">Alpha/Beta hydrolase protein</fullName>
    </submittedName>
</protein>
<evidence type="ECO:0000256" key="1">
    <source>
        <dbReference type="SAM" id="MobiDB-lite"/>
    </source>
</evidence>